<dbReference type="SUPFAM" id="SSF52540">
    <property type="entry name" value="P-loop containing nucleoside triphosphate hydrolases"/>
    <property type="match status" value="1"/>
</dbReference>
<dbReference type="KEGG" id="bsed:DN745_15235"/>
<evidence type="ECO:0000256" key="4">
    <source>
        <dbReference type="ARBA" id="ARBA00022840"/>
    </source>
</evidence>
<dbReference type="PANTHER" id="PTHR23305">
    <property type="entry name" value="OBG GTPASE FAMILY"/>
    <property type="match status" value="1"/>
</dbReference>
<dbReference type="GO" id="GO:0043023">
    <property type="term" value="F:ribosomal large subunit binding"/>
    <property type="evidence" value="ECO:0007669"/>
    <property type="project" value="UniProtKB-UniRule"/>
</dbReference>
<dbReference type="InterPro" id="IPR004095">
    <property type="entry name" value="TGS"/>
</dbReference>
<name>A0A2Z4FPQ3_9DELT</name>
<dbReference type="FunFam" id="1.10.150.300:FF:000001">
    <property type="entry name" value="Ribosome-binding ATPase YchF"/>
    <property type="match status" value="1"/>
</dbReference>
<dbReference type="GO" id="GO:0005524">
    <property type="term" value="F:ATP binding"/>
    <property type="evidence" value="ECO:0007669"/>
    <property type="project" value="UniProtKB-UniRule"/>
</dbReference>
<dbReference type="Gene3D" id="3.10.20.30">
    <property type="match status" value="1"/>
</dbReference>
<dbReference type="Gene3D" id="1.10.150.300">
    <property type="entry name" value="TGS-like domain"/>
    <property type="match status" value="1"/>
</dbReference>
<comment type="cofactor">
    <cofactor evidence="1">
        <name>Mg(2+)</name>
        <dbReference type="ChEBI" id="CHEBI:18420"/>
    </cofactor>
</comment>
<reference evidence="7 8" key="1">
    <citation type="submission" date="2018-06" db="EMBL/GenBank/DDBJ databases">
        <title>Lujinxingia sediminis gen. nov. sp. nov., a new facultative anaerobic member of the class Deltaproteobacteria, and proposal of Lujinxingaceae fam. nov.</title>
        <authorList>
            <person name="Guo L.-Y."/>
            <person name="Li C.-M."/>
            <person name="Wang S."/>
            <person name="Du Z.-J."/>
        </authorList>
    </citation>
    <scope>NUCLEOTIDE SEQUENCE [LARGE SCALE GENOMIC DNA]</scope>
    <source>
        <strain evidence="7 8">FA350</strain>
    </source>
</reference>
<dbReference type="Pfam" id="PF06071">
    <property type="entry name" value="YchF-GTPase_C"/>
    <property type="match status" value="1"/>
</dbReference>
<evidence type="ECO:0000256" key="5">
    <source>
        <dbReference type="ARBA" id="ARBA00022842"/>
    </source>
</evidence>
<dbReference type="InterPro" id="IPR023192">
    <property type="entry name" value="TGS-like_dom_sf"/>
</dbReference>
<feature type="binding site" evidence="6">
    <location>
        <begin position="12"/>
        <end position="17"/>
    </location>
    <ligand>
        <name>ATP</name>
        <dbReference type="ChEBI" id="CHEBI:30616"/>
    </ligand>
</feature>
<dbReference type="NCBIfam" id="TIGR00092">
    <property type="entry name" value="redox-regulated ATPase YchF"/>
    <property type="match status" value="1"/>
</dbReference>
<dbReference type="InterPro" id="IPR027417">
    <property type="entry name" value="P-loop_NTPase"/>
</dbReference>
<dbReference type="GO" id="GO:0046872">
    <property type="term" value="F:metal ion binding"/>
    <property type="evidence" value="ECO:0007669"/>
    <property type="project" value="UniProtKB-KW"/>
</dbReference>
<dbReference type="PROSITE" id="PS51880">
    <property type="entry name" value="TGS"/>
    <property type="match status" value="1"/>
</dbReference>
<keyword evidence="4 6" id="KW-0067">ATP-binding</keyword>
<protein>
    <recommendedName>
        <fullName evidence="6">Ribosome-binding ATPase YchF</fullName>
    </recommendedName>
</protein>
<dbReference type="PANTHER" id="PTHR23305:SF18">
    <property type="entry name" value="OBG-TYPE G DOMAIN-CONTAINING PROTEIN"/>
    <property type="match status" value="1"/>
</dbReference>
<dbReference type="GO" id="GO:0005737">
    <property type="term" value="C:cytoplasm"/>
    <property type="evidence" value="ECO:0007669"/>
    <property type="project" value="TreeGrafter"/>
</dbReference>
<dbReference type="InterPro" id="IPR006073">
    <property type="entry name" value="GTP-bd"/>
</dbReference>
<keyword evidence="3 6" id="KW-0547">Nucleotide-binding</keyword>
<evidence type="ECO:0000256" key="2">
    <source>
        <dbReference type="ARBA" id="ARBA00022723"/>
    </source>
</evidence>
<evidence type="ECO:0000256" key="3">
    <source>
        <dbReference type="ARBA" id="ARBA00022741"/>
    </source>
</evidence>
<dbReference type="PROSITE" id="PS51710">
    <property type="entry name" value="G_OBG"/>
    <property type="match status" value="1"/>
</dbReference>
<dbReference type="Proteomes" id="UP000249799">
    <property type="component" value="Chromosome"/>
</dbReference>
<dbReference type="InterPro" id="IPR012676">
    <property type="entry name" value="TGS-like"/>
</dbReference>
<dbReference type="InterPro" id="IPR031167">
    <property type="entry name" value="G_OBG"/>
</dbReference>
<dbReference type="FunFam" id="3.10.20.30:FF:000001">
    <property type="entry name" value="Ribosome-binding ATPase YchF"/>
    <property type="match status" value="1"/>
</dbReference>
<evidence type="ECO:0000313" key="7">
    <source>
        <dbReference type="EMBL" id="AWV90604.1"/>
    </source>
</evidence>
<dbReference type="EMBL" id="CP030032">
    <property type="protein sequence ID" value="AWV90604.1"/>
    <property type="molecule type" value="Genomic_DNA"/>
</dbReference>
<dbReference type="CDD" id="cd01900">
    <property type="entry name" value="YchF"/>
    <property type="match status" value="1"/>
</dbReference>
<dbReference type="InterPro" id="IPR041706">
    <property type="entry name" value="YchF_N"/>
</dbReference>
<dbReference type="GO" id="GO:0005525">
    <property type="term" value="F:GTP binding"/>
    <property type="evidence" value="ECO:0007669"/>
    <property type="project" value="InterPro"/>
</dbReference>
<keyword evidence="2" id="KW-0479">Metal-binding</keyword>
<organism evidence="7 8">
    <name type="scientific">Bradymonas sediminis</name>
    <dbReference type="NCBI Taxonomy" id="1548548"/>
    <lineage>
        <taxon>Bacteria</taxon>
        <taxon>Deltaproteobacteria</taxon>
        <taxon>Bradymonadales</taxon>
        <taxon>Bradymonadaceae</taxon>
        <taxon>Bradymonas</taxon>
    </lineage>
</organism>
<comment type="similarity">
    <text evidence="6">Belongs to the TRAFAC class OBG-HflX-like GTPase superfamily. OBG GTPase family. YchF/OLA1 subfamily.</text>
</comment>
<dbReference type="OrthoDB" id="9810373at2"/>
<sequence>MSVSAGVVGLPNVGKSTIFNALTEAGAESANYPFCTIDPNVGIVPVPDPRMDIICEHITTLKVIPTVVEILDIAGLVKGASKGEGLGNKFLANIREVDAILHVVRCFEDSDVVHVEGSVDPARDVDIINTELILADMTTVEKRLEKSRRAARGQDKVEVARVKVLERISEALNEGRPARSLEYSEEEAKLAHDCHLLTTKPVLYVANVAEDDLDGEAKYVQTLRDLAAAEGSDVVVVCGSIESELAELDEAEKNEMLEGLGIAEPALNVLIRATYSLLGLQSFFTAGEVEVRAWTIPVGATAPQAAGAIHTDFEKKFIRAEVYTVEALQEHGSEANIKAAGKLRVEGKGYIVKDGDIMHILHGA</sequence>
<comment type="function">
    <text evidence="6">ATPase that binds to both the 70S ribosome and the 50S ribosomal subunit in a nucleotide-independent manner.</text>
</comment>
<keyword evidence="5" id="KW-0460">Magnesium</keyword>
<dbReference type="CDD" id="cd04867">
    <property type="entry name" value="TGS_YchF_OLA1"/>
    <property type="match status" value="1"/>
</dbReference>
<dbReference type="Gene3D" id="3.40.50.300">
    <property type="entry name" value="P-loop containing nucleotide triphosphate hydrolases"/>
    <property type="match status" value="1"/>
</dbReference>
<dbReference type="RefSeq" id="WP_111336145.1">
    <property type="nucleotide sequence ID" value="NZ_CP030032.1"/>
</dbReference>
<proteinExistence type="inferred from homology"/>
<dbReference type="SUPFAM" id="SSF81271">
    <property type="entry name" value="TGS-like"/>
    <property type="match status" value="1"/>
</dbReference>
<dbReference type="PRINTS" id="PR00326">
    <property type="entry name" value="GTP1OBG"/>
</dbReference>
<evidence type="ECO:0000313" key="8">
    <source>
        <dbReference type="Proteomes" id="UP000249799"/>
    </source>
</evidence>
<dbReference type="InterPro" id="IPR004396">
    <property type="entry name" value="ATPase_YchF/OLA1"/>
</dbReference>
<gene>
    <name evidence="6" type="primary">ychF</name>
    <name evidence="7" type="ORF">DN745_15235</name>
</gene>
<accession>A0A2Z4FPQ3</accession>
<dbReference type="PIRSF" id="PIRSF006641">
    <property type="entry name" value="CHP00092"/>
    <property type="match status" value="1"/>
</dbReference>
<keyword evidence="8" id="KW-1185">Reference proteome</keyword>
<dbReference type="InterPro" id="IPR012675">
    <property type="entry name" value="Beta-grasp_dom_sf"/>
</dbReference>
<evidence type="ECO:0000256" key="6">
    <source>
        <dbReference type="HAMAP-Rule" id="MF_00944"/>
    </source>
</evidence>
<dbReference type="HAMAP" id="MF_00944">
    <property type="entry name" value="YchF_OLA1_ATPase"/>
    <property type="match status" value="1"/>
</dbReference>
<dbReference type="AlphaFoldDB" id="A0A2Z4FPQ3"/>
<dbReference type="GO" id="GO:0016887">
    <property type="term" value="F:ATP hydrolysis activity"/>
    <property type="evidence" value="ECO:0007669"/>
    <property type="project" value="UniProtKB-UniRule"/>
</dbReference>
<dbReference type="Pfam" id="PF01926">
    <property type="entry name" value="MMR_HSR1"/>
    <property type="match status" value="1"/>
</dbReference>
<evidence type="ECO:0000256" key="1">
    <source>
        <dbReference type="ARBA" id="ARBA00001946"/>
    </source>
</evidence>
<dbReference type="InterPro" id="IPR013029">
    <property type="entry name" value="YchF_C"/>
</dbReference>